<feature type="transmembrane region" description="Helical" evidence="2">
    <location>
        <begin position="170"/>
        <end position="192"/>
    </location>
</feature>
<feature type="transmembrane region" description="Helical" evidence="2">
    <location>
        <begin position="231"/>
        <end position="252"/>
    </location>
</feature>
<dbReference type="AlphaFoldDB" id="A0A812NQ30"/>
<evidence type="ECO:0000313" key="4">
    <source>
        <dbReference type="Proteomes" id="UP000604046"/>
    </source>
</evidence>
<keyword evidence="2" id="KW-0472">Membrane</keyword>
<evidence type="ECO:0000256" key="1">
    <source>
        <dbReference type="SAM" id="MobiDB-lite"/>
    </source>
</evidence>
<accession>A0A812NQ30</accession>
<keyword evidence="2" id="KW-1133">Transmembrane helix</keyword>
<comment type="caution">
    <text evidence="3">The sequence shown here is derived from an EMBL/GenBank/DDBJ whole genome shotgun (WGS) entry which is preliminary data.</text>
</comment>
<feature type="transmembrane region" description="Helical" evidence="2">
    <location>
        <begin position="102"/>
        <end position="123"/>
    </location>
</feature>
<feature type="transmembrane region" description="Helical" evidence="2">
    <location>
        <begin position="264"/>
        <end position="291"/>
    </location>
</feature>
<organism evidence="3 4">
    <name type="scientific">Symbiodinium natans</name>
    <dbReference type="NCBI Taxonomy" id="878477"/>
    <lineage>
        <taxon>Eukaryota</taxon>
        <taxon>Sar</taxon>
        <taxon>Alveolata</taxon>
        <taxon>Dinophyceae</taxon>
        <taxon>Suessiales</taxon>
        <taxon>Symbiodiniaceae</taxon>
        <taxon>Symbiodinium</taxon>
    </lineage>
</organism>
<feature type="region of interest" description="Disordered" evidence="1">
    <location>
        <begin position="474"/>
        <end position="499"/>
    </location>
</feature>
<dbReference type="Proteomes" id="UP000604046">
    <property type="component" value="Unassembled WGS sequence"/>
</dbReference>
<feature type="transmembrane region" description="Helical" evidence="2">
    <location>
        <begin position="198"/>
        <end position="219"/>
    </location>
</feature>
<name>A0A812NQ30_9DINO</name>
<dbReference type="EMBL" id="CAJNDS010002068">
    <property type="protein sequence ID" value="CAE7302382.1"/>
    <property type="molecule type" value="Genomic_DNA"/>
</dbReference>
<feature type="transmembrane region" description="Helical" evidence="2">
    <location>
        <begin position="70"/>
        <end position="90"/>
    </location>
</feature>
<protein>
    <submittedName>
        <fullName evidence="3">Uncharacterized protein</fullName>
    </submittedName>
</protein>
<keyword evidence="4" id="KW-1185">Reference proteome</keyword>
<evidence type="ECO:0000256" key="2">
    <source>
        <dbReference type="SAM" id="Phobius"/>
    </source>
</evidence>
<reference evidence="3" key="1">
    <citation type="submission" date="2021-02" db="EMBL/GenBank/DDBJ databases">
        <authorList>
            <person name="Dougan E. K."/>
            <person name="Rhodes N."/>
            <person name="Thang M."/>
            <person name="Chan C."/>
        </authorList>
    </citation>
    <scope>NUCLEOTIDE SEQUENCE</scope>
</reference>
<feature type="compositionally biased region" description="Low complexity" evidence="1">
    <location>
        <begin position="1"/>
        <end position="17"/>
    </location>
</feature>
<dbReference type="OrthoDB" id="409699at2759"/>
<evidence type="ECO:0000313" key="3">
    <source>
        <dbReference type="EMBL" id="CAE7302382.1"/>
    </source>
</evidence>
<gene>
    <name evidence="3" type="ORF">SNAT2548_LOCUS15904</name>
</gene>
<proteinExistence type="predicted"/>
<feature type="region of interest" description="Disordered" evidence="1">
    <location>
        <begin position="1"/>
        <end position="31"/>
    </location>
</feature>
<sequence length="584" mass="62966">MADGPAAPAGAPATSAPASPPGSPKELRPPRLPSICSEIRRKGTQNSFDPDGSAPYGEVVLCKPSMSMTLLASFFAFLFMLAGLMAWSIAEVGIPGFPRDERWVIIFRCLGWICMYFVPVHIIGISNIRSFTVYGRSPGNTSLVCCNTGLGPVQMPDLAQQAGQSVYRGFAASLLMHGICLSIYVIGISMYIGDSHQYCGFILVYGLGHIIVIVVCESIAPFINPLPDPVVIPYAAAMGPATLGVILIGFFAGTTAYSMAKRLVGAWLGILMPPVLGIYELIATMIIGQAFSRKFVTNKAVREQYLESNQGIVVSLSVALAHAMAEGARLTLILVDIAHDSRDWDFMVPILCGLLWNITARAGGVDLLLAISTCGRRTPTQCSLLLQDVKYCMGYPRFFAVGAIAVARVLNLHPVLPPGQDSIGLALATMFAAEVVEDVVSMMLAHVGLRVHPRPPYVSDDEVESMAAQQLRAPGKKSTKSLSAVLPGPTQPGEAANAESVRDQSWRIREALDFAYREQPYEELPFWGHFAVVAVAQYHTVLFLVLLSNGLSYVLGICNDAGYMGLNRGILWWPIADPSNPCEL</sequence>
<keyword evidence="2" id="KW-0812">Transmembrane</keyword>